<dbReference type="PANTHER" id="PTHR21818">
    <property type="entry name" value="BC025462 PROTEIN"/>
    <property type="match status" value="1"/>
</dbReference>
<accession>A0A5N5TB90</accession>
<organism evidence="2 3">
    <name type="scientific">Armadillidium nasatum</name>
    <dbReference type="NCBI Taxonomy" id="96803"/>
    <lineage>
        <taxon>Eukaryota</taxon>
        <taxon>Metazoa</taxon>
        <taxon>Ecdysozoa</taxon>
        <taxon>Arthropoda</taxon>
        <taxon>Crustacea</taxon>
        <taxon>Multicrustacea</taxon>
        <taxon>Malacostraca</taxon>
        <taxon>Eumalacostraca</taxon>
        <taxon>Peracarida</taxon>
        <taxon>Isopoda</taxon>
        <taxon>Oniscidea</taxon>
        <taxon>Crinocheta</taxon>
        <taxon>Armadillidiidae</taxon>
        <taxon>Armadillidium</taxon>
    </lineage>
</organism>
<keyword evidence="3" id="KW-1185">Reference proteome</keyword>
<sequence>MLVHSSSEYSCLSSRSTSLLRIPLILILRKMLFSREVESRRVAVQGFINILAQFRVMGALPSSQASFSFFFYIEPNNHNARANIIVRRTLYEGLSDVAKSNVKLVHNIMELLYQHLSTFIDIKEEILNPVKLHKTVTTQGESVVILEPLGELLLCLSKCKSFHDNRRTSRGMDDDEDDDFVTTLNGICSMFDSLVEKLAYCDLDDLNIGNISCSSAGARGKTNIMYVEVMIGVYDGLLHWVFCNDALQSPDKMKDLIALFKTQRKIIEANERET</sequence>
<dbReference type="OrthoDB" id="195089at2759"/>
<dbReference type="PANTHER" id="PTHR21818:SF0">
    <property type="entry name" value="FANCONI ANEMIA GROUP I PROTEIN"/>
    <property type="match status" value="1"/>
</dbReference>
<evidence type="ECO:0000313" key="3">
    <source>
        <dbReference type="Proteomes" id="UP000326759"/>
    </source>
</evidence>
<comment type="caution">
    <text evidence="2">The sequence shown here is derived from an EMBL/GenBank/DDBJ whole genome shotgun (WGS) entry which is preliminary data.</text>
</comment>
<feature type="domain" description="FANCI helical" evidence="1">
    <location>
        <begin position="85"/>
        <end position="266"/>
    </location>
</feature>
<protein>
    <submittedName>
        <fullName evidence="2">Fanconi anemia group I-like protein</fullName>
    </submittedName>
</protein>
<dbReference type="InterPro" id="IPR029312">
    <property type="entry name" value="FANCI_HD2"/>
</dbReference>
<proteinExistence type="predicted"/>
<gene>
    <name evidence="2" type="primary">Fanci</name>
    <name evidence="2" type="ORF">Anas_12816</name>
</gene>
<dbReference type="EMBL" id="SEYY01004315">
    <property type="protein sequence ID" value="KAB7503851.1"/>
    <property type="molecule type" value="Genomic_DNA"/>
</dbReference>
<name>A0A5N5TB90_9CRUS</name>
<reference evidence="2 3" key="1">
    <citation type="journal article" date="2019" name="PLoS Biol.">
        <title>Sex chromosomes control vertical transmission of feminizing Wolbachia symbionts in an isopod.</title>
        <authorList>
            <person name="Becking T."/>
            <person name="Chebbi M.A."/>
            <person name="Giraud I."/>
            <person name="Moumen B."/>
            <person name="Laverre T."/>
            <person name="Caubet Y."/>
            <person name="Peccoud J."/>
            <person name="Gilbert C."/>
            <person name="Cordaux R."/>
        </authorList>
    </citation>
    <scope>NUCLEOTIDE SEQUENCE [LARGE SCALE GENOMIC DNA]</scope>
    <source>
        <strain evidence="2">ANa2</strain>
        <tissue evidence="2">Whole body excluding digestive tract and cuticle</tissue>
    </source>
</reference>
<dbReference type="AlphaFoldDB" id="A0A5N5TB90"/>
<dbReference type="Proteomes" id="UP000326759">
    <property type="component" value="Unassembled WGS sequence"/>
</dbReference>
<dbReference type="GO" id="GO:0070182">
    <property type="term" value="F:DNA polymerase binding"/>
    <property type="evidence" value="ECO:0007669"/>
    <property type="project" value="TreeGrafter"/>
</dbReference>
<evidence type="ECO:0000313" key="2">
    <source>
        <dbReference type="EMBL" id="KAB7503851.1"/>
    </source>
</evidence>
<dbReference type="GO" id="GO:0006281">
    <property type="term" value="P:DNA repair"/>
    <property type="evidence" value="ECO:0007669"/>
    <property type="project" value="InterPro"/>
</dbReference>
<dbReference type="Pfam" id="PF14680">
    <property type="entry name" value="FANCI_HD2"/>
    <property type="match status" value="1"/>
</dbReference>
<evidence type="ECO:0000259" key="1">
    <source>
        <dbReference type="Pfam" id="PF14680"/>
    </source>
</evidence>
<dbReference type="InterPro" id="IPR026171">
    <property type="entry name" value="FANCI"/>
</dbReference>